<proteinExistence type="predicted"/>
<feature type="transmembrane region" description="Helical" evidence="1">
    <location>
        <begin position="82"/>
        <end position="104"/>
    </location>
</feature>
<evidence type="ECO:0000256" key="1">
    <source>
        <dbReference type="SAM" id="Phobius"/>
    </source>
</evidence>
<protein>
    <submittedName>
        <fullName evidence="2">Uncharacterized protein</fullName>
    </submittedName>
</protein>
<keyword evidence="1" id="KW-0472">Membrane</keyword>
<sequence>MIFKDISNFSNTADYLPILNGAIITDLVVILRLILGQIRKGTLTEWYKKYRMGGVMADVLSIVIGVIITRYIYSYVFAKFSIFTFAGLAVVVQVIHDLLFAVFFNSIPRGQSEILDTFKDYAKEFGYVILLADAGMMILTIFIASILSGLSLNTNIITLIISLYIVPYFLYSI</sequence>
<feature type="transmembrane region" description="Helical" evidence="1">
    <location>
        <begin position="55"/>
        <end position="76"/>
    </location>
</feature>
<evidence type="ECO:0000313" key="2">
    <source>
        <dbReference type="EMBL" id="QHU03810.1"/>
    </source>
</evidence>
<name>A0A6C0JG20_9ZZZZ</name>
<keyword evidence="1" id="KW-1133">Transmembrane helix</keyword>
<dbReference type="EMBL" id="MN740389">
    <property type="protein sequence ID" value="QHU03810.1"/>
    <property type="molecule type" value="Genomic_DNA"/>
</dbReference>
<feature type="transmembrane region" description="Helical" evidence="1">
    <location>
        <begin position="125"/>
        <end position="146"/>
    </location>
</feature>
<organism evidence="2">
    <name type="scientific">viral metagenome</name>
    <dbReference type="NCBI Taxonomy" id="1070528"/>
    <lineage>
        <taxon>unclassified sequences</taxon>
        <taxon>metagenomes</taxon>
        <taxon>organismal metagenomes</taxon>
    </lineage>
</organism>
<dbReference type="AlphaFoldDB" id="A0A6C0JG20"/>
<accession>A0A6C0JG20</accession>
<keyword evidence="1" id="KW-0812">Transmembrane</keyword>
<feature type="transmembrane region" description="Helical" evidence="1">
    <location>
        <begin position="152"/>
        <end position="171"/>
    </location>
</feature>
<feature type="transmembrane region" description="Helical" evidence="1">
    <location>
        <begin position="15"/>
        <end position="35"/>
    </location>
</feature>
<reference evidence="2" key="1">
    <citation type="journal article" date="2020" name="Nature">
        <title>Giant virus diversity and host interactions through global metagenomics.</title>
        <authorList>
            <person name="Schulz F."/>
            <person name="Roux S."/>
            <person name="Paez-Espino D."/>
            <person name="Jungbluth S."/>
            <person name="Walsh D.A."/>
            <person name="Denef V.J."/>
            <person name="McMahon K.D."/>
            <person name="Konstantinidis K.T."/>
            <person name="Eloe-Fadrosh E.A."/>
            <person name="Kyrpides N.C."/>
            <person name="Woyke T."/>
        </authorList>
    </citation>
    <scope>NUCLEOTIDE SEQUENCE</scope>
    <source>
        <strain evidence="2">GVMAG-M-3300027708-20</strain>
    </source>
</reference>